<feature type="chain" id="PRO_5020458715" evidence="1">
    <location>
        <begin position="26"/>
        <end position="606"/>
    </location>
</feature>
<dbReference type="Pfam" id="PF05960">
    <property type="entry name" value="DUF885"/>
    <property type="match status" value="1"/>
</dbReference>
<reference evidence="2 3" key="1">
    <citation type="submission" date="2019-03" db="EMBL/GenBank/DDBJ databases">
        <title>Genomic Encyclopedia of Type Strains, Phase IV (KMG-IV): sequencing the most valuable type-strain genomes for metagenomic binning, comparative biology and taxonomic classification.</title>
        <authorList>
            <person name="Goeker M."/>
        </authorList>
    </citation>
    <scope>NUCLEOTIDE SEQUENCE [LARGE SCALE GENOMIC DNA]</scope>
    <source>
        <strain evidence="2 3">DSM 16998</strain>
    </source>
</reference>
<evidence type="ECO:0000256" key="1">
    <source>
        <dbReference type="SAM" id="SignalP"/>
    </source>
</evidence>
<dbReference type="PANTHER" id="PTHR33361">
    <property type="entry name" value="GLR0591 PROTEIN"/>
    <property type="match status" value="1"/>
</dbReference>
<keyword evidence="3" id="KW-1185">Reference proteome</keyword>
<feature type="signal peptide" evidence="1">
    <location>
        <begin position="1"/>
        <end position="25"/>
    </location>
</feature>
<dbReference type="EMBL" id="SNXS01000005">
    <property type="protein sequence ID" value="TDP63392.1"/>
    <property type="molecule type" value="Genomic_DNA"/>
</dbReference>
<proteinExistence type="predicted"/>
<dbReference type="RefSeq" id="WP_166652097.1">
    <property type="nucleotide sequence ID" value="NZ_SNXS01000005.1"/>
</dbReference>
<accession>A0A4R6QL49</accession>
<organism evidence="2 3">
    <name type="scientific">Roseateles toxinivorans</name>
    <dbReference type="NCBI Taxonomy" id="270368"/>
    <lineage>
        <taxon>Bacteria</taxon>
        <taxon>Pseudomonadati</taxon>
        <taxon>Pseudomonadota</taxon>
        <taxon>Betaproteobacteria</taxon>
        <taxon>Burkholderiales</taxon>
        <taxon>Sphaerotilaceae</taxon>
        <taxon>Roseateles</taxon>
    </lineage>
</organism>
<evidence type="ECO:0000313" key="2">
    <source>
        <dbReference type="EMBL" id="TDP63392.1"/>
    </source>
</evidence>
<dbReference type="InParanoid" id="A0A4R6QL49"/>
<comment type="caution">
    <text evidence="2">The sequence shown here is derived from an EMBL/GenBank/DDBJ whole genome shotgun (WGS) entry which is preliminary data.</text>
</comment>
<gene>
    <name evidence="2" type="ORF">DES47_105398</name>
</gene>
<dbReference type="Proteomes" id="UP000295361">
    <property type="component" value="Unassembled WGS sequence"/>
</dbReference>
<sequence length="606" mass="67572">MKPHQLMSALGLCVAGLMSAGASMGAGPTSGRPHHLAQGDAATQRLHRLFAEAWEQGARRAPEWATFRGDHRFNDRLSDRSPEGIAAAEAAQRDMLKRVKAIPRERLAERDQVSYDLFVHRIEEDLALNRFEGYRSLSLGALWGFQSGLSGLMRQSPSTTEKDLRNILARYAAFPTRVDQEIARLRLGMGQGWVTSRPVLERALAQLDGQLLAEVMRSPMAEPFGRIGADVPAATAQALRDEAAKALQQQVYPAMQKLGRFLREEYLPKAPEDGAFARYPDGKAVYAALVKQNTTTPLTPEQVHQLGLQQVERLRREMEAIKTELGFGGTLAQFIDQLNQDPKQYYADGEALLAGYREIAKRIDPELPRLFAELPRAPYGVRAMPDYMGPGAAENYNGPGDDGRTPGWFNANALAFKNRPKYSLATLVAHETVPGHHLQTARARELGDLPEFRRGGFYTVFSEGWALYAETLGTELGLYRDPYSRFGHVQAQMLRATRLVVDTGIHALGWQRQQAIDYMVELTGQRAVFISAEVDRYYSMPGQALAYMVGQLKFTELRARAAKALGERFDVRKFHMVLLDQGAIPLDVLEQRVNGWIAAQLKLPKT</sequence>
<evidence type="ECO:0000313" key="3">
    <source>
        <dbReference type="Proteomes" id="UP000295361"/>
    </source>
</evidence>
<keyword evidence="1" id="KW-0732">Signal</keyword>
<dbReference type="PANTHER" id="PTHR33361:SF2">
    <property type="entry name" value="DUF885 DOMAIN-CONTAINING PROTEIN"/>
    <property type="match status" value="1"/>
</dbReference>
<protein>
    <submittedName>
        <fullName evidence="2">Uncharacterized protein (DUF885 family)</fullName>
    </submittedName>
</protein>
<dbReference type="AlphaFoldDB" id="A0A4R6QL49"/>
<name>A0A4R6QL49_9BURK</name>
<dbReference type="InterPro" id="IPR010281">
    <property type="entry name" value="DUF885"/>
</dbReference>